<keyword evidence="3" id="KW-1185">Reference proteome</keyword>
<feature type="domain" description="TnsA endonuclease N-terminal" evidence="1">
    <location>
        <begin position="74"/>
        <end position="128"/>
    </location>
</feature>
<dbReference type="InterPro" id="IPR014833">
    <property type="entry name" value="TnsA_N"/>
</dbReference>
<proteinExistence type="predicted"/>
<sequence length="152" mass="17716">MLTDDEFGKWCIDLKLPELTVKTIQAIRQSEPARRVGGGRKNVSGFYPSKKNKKTIQFESHKVELPFIYELEHSDEVLEFYDQPPAFKIKYQSLLGRQLGFFYTPDFFIIRKNGAGWVECKTETELQKLVVKQPHRYVREENGCWVSPPASE</sequence>
<gene>
    <name evidence="2" type="ORF">WA1_49515</name>
</gene>
<dbReference type="OrthoDB" id="501284at2"/>
<dbReference type="Pfam" id="PF08722">
    <property type="entry name" value="Tn7_TnsA-like_N"/>
    <property type="match status" value="1"/>
</dbReference>
<dbReference type="STRING" id="128403.WA1_49515"/>
<dbReference type="RefSeq" id="WP_017740948.1">
    <property type="nucleotide sequence ID" value="NZ_KQ976355.1"/>
</dbReference>
<evidence type="ECO:0000313" key="2">
    <source>
        <dbReference type="EMBL" id="KYC34777.1"/>
    </source>
</evidence>
<evidence type="ECO:0000313" key="3">
    <source>
        <dbReference type="Proteomes" id="UP000076925"/>
    </source>
</evidence>
<dbReference type="AlphaFoldDB" id="A0A139WQS9"/>
<protein>
    <recommendedName>
        <fullName evidence="1">TnsA endonuclease N-terminal domain-containing protein</fullName>
    </recommendedName>
</protein>
<organism evidence="2 3">
    <name type="scientific">Scytonema hofmannii PCC 7110</name>
    <dbReference type="NCBI Taxonomy" id="128403"/>
    <lineage>
        <taxon>Bacteria</taxon>
        <taxon>Bacillati</taxon>
        <taxon>Cyanobacteriota</taxon>
        <taxon>Cyanophyceae</taxon>
        <taxon>Nostocales</taxon>
        <taxon>Scytonemataceae</taxon>
        <taxon>Scytonema</taxon>
    </lineage>
</organism>
<evidence type="ECO:0000259" key="1">
    <source>
        <dbReference type="Pfam" id="PF08722"/>
    </source>
</evidence>
<dbReference type="Proteomes" id="UP000076925">
    <property type="component" value="Unassembled WGS sequence"/>
</dbReference>
<comment type="caution">
    <text evidence="2">The sequence shown here is derived from an EMBL/GenBank/DDBJ whole genome shotgun (WGS) entry which is preliminary data.</text>
</comment>
<dbReference type="EMBL" id="ANNX02000064">
    <property type="protein sequence ID" value="KYC34777.1"/>
    <property type="molecule type" value="Genomic_DNA"/>
</dbReference>
<reference evidence="2 3" key="1">
    <citation type="journal article" date="2013" name="Genome Biol. Evol.">
        <title>Genomes of Stigonematalean cyanobacteria (subsection V) and the evolution of oxygenic photosynthesis from prokaryotes to plastids.</title>
        <authorList>
            <person name="Dagan T."/>
            <person name="Roettger M."/>
            <person name="Stucken K."/>
            <person name="Landan G."/>
            <person name="Koch R."/>
            <person name="Major P."/>
            <person name="Gould S.B."/>
            <person name="Goremykin V.V."/>
            <person name="Rippka R."/>
            <person name="Tandeau de Marsac N."/>
            <person name="Gugger M."/>
            <person name="Lockhart P.J."/>
            <person name="Allen J.F."/>
            <person name="Brune I."/>
            <person name="Maus I."/>
            <person name="Puhler A."/>
            <person name="Martin W.F."/>
        </authorList>
    </citation>
    <scope>NUCLEOTIDE SEQUENCE [LARGE SCALE GENOMIC DNA]</scope>
    <source>
        <strain evidence="2 3">PCC 7110</strain>
    </source>
</reference>
<accession>A0A139WQS9</accession>
<name>A0A139WQS9_9CYAN</name>